<dbReference type="RefSeq" id="WP_094290802.1">
    <property type="nucleotide sequence ID" value="NZ_NOIG01000011.1"/>
</dbReference>
<protein>
    <submittedName>
        <fullName evidence="2">Uncharacterized protein</fullName>
    </submittedName>
</protein>
<keyword evidence="1" id="KW-0812">Transmembrane</keyword>
<comment type="caution">
    <text evidence="2">The sequence shown here is derived from an EMBL/GenBank/DDBJ whole genome shotgun (WGS) entry which is preliminary data.</text>
</comment>
<evidence type="ECO:0000313" key="2">
    <source>
        <dbReference type="EMBL" id="OYD48561.1"/>
    </source>
</evidence>
<name>A0A235EHS0_9BURK</name>
<gene>
    <name evidence="2" type="ORF">CBY09_17110</name>
</gene>
<dbReference type="OrthoDB" id="8810882at2"/>
<feature type="transmembrane region" description="Helical" evidence="1">
    <location>
        <begin position="7"/>
        <end position="27"/>
    </location>
</feature>
<dbReference type="AlphaFoldDB" id="A0A235EHS0"/>
<evidence type="ECO:0000313" key="3">
    <source>
        <dbReference type="Proteomes" id="UP000215441"/>
    </source>
</evidence>
<reference evidence="2 3" key="1">
    <citation type="submission" date="2017-07" db="EMBL/GenBank/DDBJ databases">
        <title>Acidovorax KNDSW TSA 6 genome sequence and assembly.</title>
        <authorList>
            <person name="Mayilraj S."/>
        </authorList>
    </citation>
    <scope>NUCLEOTIDE SEQUENCE [LARGE SCALE GENOMIC DNA]</scope>
    <source>
        <strain evidence="2 3">KNDSW-TSA6</strain>
    </source>
</reference>
<dbReference type="EMBL" id="NOIG01000011">
    <property type="protein sequence ID" value="OYD48561.1"/>
    <property type="molecule type" value="Genomic_DNA"/>
</dbReference>
<proteinExistence type="predicted"/>
<evidence type="ECO:0000256" key="1">
    <source>
        <dbReference type="SAM" id="Phobius"/>
    </source>
</evidence>
<organism evidence="2 3">
    <name type="scientific">Acidovorax kalamii</name>
    <dbReference type="NCBI Taxonomy" id="2004485"/>
    <lineage>
        <taxon>Bacteria</taxon>
        <taxon>Pseudomonadati</taxon>
        <taxon>Pseudomonadota</taxon>
        <taxon>Betaproteobacteria</taxon>
        <taxon>Burkholderiales</taxon>
        <taxon>Comamonadaceae</taxon>
        <taxon>Acidovorax</taxon>
    </lineage>
</organism>
<keyword evidence="3" id="KW-1185">Reference proteome</keyword>
<sequence length="154" mass="16047">MLTEIEWWGGLIFVLGAITHRLVTGALDKKDEGIDWHRWQMHGFFVLPAVVLAGYFYPLAGPGLQYAYMGVLGAALLLVAVMLVQEVTGDAGEGSAETTAEAAGGAAAAGAAQADDESPGWLMTLIGVVVLYSPVLVACGLGCAKAWPMVQGLL</sequence>
<feature type="transmembrane region" description="Helical" evidence="1">
    <location>
        <begin position="66"/>
        <end position="84"/>
    </location>
</feature>
<feature type="transmembrane region" description="Helical" evidence="1">
    <location>
        <begin position="121"/>
        <end position="144"/>
    </location>
</feature>
<feature type="transmembrane region" description="Helical" evidence="1">
    <location>
        <begin position="39"/>
        <end position="59"/>
    </location>
</feature>
<keyword evidence="1" id="KW-0472">Membrane</keyword>
<accession>A0A235EHS0</accession>
<dbReference type="Proteomes" id="UP000215441">
    <property type="component" value="Unassembled WGS sequence"/>
</dbReference>
<keyword evidence="1" id="KW-1133">Transmembrane helix</keyword>